<evidence type="ECO:0000256" key="1">
    <source>
        <dbReference type="ARBA" id="ARBA00022737"/>
    </source>
</evidence>
<feature type="compositionally biased region" description="Low complexity" evidence="4">
    <location>
        <begin position="470"/>
        <end position="481"/>
    </location>
</feature>
<dbReference type="CDD" id="cd18186">
    <property type="entry name" value="BTB_POZ_ZBTB_KLHL-like"/>
    <property type="match status" value="1"/>
</dbReference>
<evidence type="ECO:0000259" key="5">
    <source>
        <dbReference type="PROSITE" id="PS50097"/>
    </source>
</evidence>
<dbReference type="PROSITE" id="PS50097">
    <property type="entry name" value="BTB"/>
    <property type="match status" value="2"/>
</dbReference>
<name>A0A8S8ZYY8_SORMA</name>
<dbReference type="InterPro" id="IPR011333">
    <property type="entry name" value="SKP1/BTB/POZ_sf"/>
</dbReference>
<dbReference type="PROSITE" id="PS50297">
    <property type="entry name" value="ANK_REP_REGION"/>
    <property type="match status" value="1"/>
</dbReference>
<feature type="compositionally biased region" description="Gly residues" evidence="4">
    <location>
        <begin position="632"/>
        <end position="642"/>
    </location>
</feature>
<dbReference type="InterPro" id="IPR002110">
    <property type="entry name" value="Ankyrin_rpt"/>
</dbReference>
<dbReference type="SUPFAM" id="SSF48403">
    <property type="entry name" value="Ankyrin repeat"/>
    <property type="match status" value="1"/>
</dbReference>
<evidence type="ECO:0000256" key="3">
    <source>
        <dbReference type="PROSITE-ProRule" id="PRU00023"/>
    </source>
</evidence>
<dbReference type="Gene3D" id="1.25.40.20">
    <property type="entry name" value="Ankyrin repeat-containing domain"/>
    <property type="match status" value="1"/>
</dbReference>
<dbReference type="PANTHER" id="PTHR46231">
    <property type="entry name" value="ANKYRIN REPEAT AND BTB/POZ DOMAIN-CONTAINING PROTEIN 1"/>
    <property type="match status" value="1"/>
</dbReference>
<gene>
    <name evidence="6" type="ORF">SMACR_02907</name>
</gene>
<dbReference type="SUPFAM" id="SSF54695">
    <property type="entry name" value="POZ domain"/>
    <property type="match status" value="2"/>
</dbReference>
<dbReference type="PANTHER" id="PTHR46231:SF1">
    <property type="entry name" value="ANKYRIN REPEAT AND BTB_POZ DOMAIN-CONTAINING PROTEIN 1"/>
    <property type="match status" value="1"/>
</dbReference>
<keyword evidence="2 3" id="KW-0040">ANK repeat</keyword>
<evidence type="ECO:0000256" key="4">
    <source>
        <dbReference type="SAM" id="MobiDB-lite"/>
    </source>
</evidence>
<dbReference type="FunFam" id="1.25.40.20:FF:000248">
    <property type="entry name" value="Ankyrin repeat and BTB/POZ domain protein"/>
    <property type="match status" value="1"/>
</dbReference>
<feature type="repeat" description="ANK" evidence="3">
    <location>
        <begin position="67"/>
        <end position="92"/>
    </location>
</feature>
<dbReference type="CDD" id="cd18497">
    <property type="entry name" value="BACK_ABTB1_BPOZ"/>
    <property type="match status" value="1"/>
</dbReference>
<dbReference type="SMART" id="SM00248">
    <property type="entry name" value="ANK"/>
    <property type="match status" value="2"/>
</dbReference>
<dbReference type="EMBL" id="NMPR01000020">
    <property type="protein sequence ID" value="KAA8634678.1"/>
    <property type="molecule type" value="Genomic_DNA"/>
</dbReference>
<dbReference type="Pfam" id="PF12796">
    <property type="entry name" value="Ank_2"/>
    <property type="match status" value="1"/>
</dbReference>
<feature type="compositionally biased region" description="Basic and acidic residues" evidence="4">
    <location>
        <begin position="603"/>
        <end position="631"/>
    </location>
</feature>
<accession>A0A8S8ZYY8</accession>
<reference evidence="6 7" key="1">
    <citation type="submission" date="2017-07" db="EMBL/GenBank/DDBJ databases">
        <title>Genome sequence of the Sordaria macrospora wild type strain R19027.</title>
        <authorList>
            <person name="Nowrousian M."/>
            <person name="Teichert I."/>
            <person name="Kueck U."/>
        </authorList>
    </citation>
    <scope>NUCLEOTIDE SEQUENCE [LARGE SCALE GENOMIC DNA]</scope>
    <source>
        <strain evidence="6 7">R19027</strain>
        <tissue evidence="6">Mycelium</tissue>
    </source>
</reference>
<dbReference type="SMART" id="SM00225">
    <property type="entry name" value="BTB"/>
    <property type="match status" value="2"/>
</dbReference>
<keyword evidence="1" id="KW-0677">Repeat</keyword>
<feature type="domain" description="BTB" evidence="5">
    <location>
        <begin position="148"/>
        <end position="213"/>
    </location>
</feature>
<dbReference type="AlphaFoldDB" id="A0A8S8ZYY8"/>
<protein>
    <recommendedName>
        <fullName evidence="5">BTB domain-containing protein</fullName>
    </recommendedName>
</protein>
<organism evidence="6 7">
    <name type="scientific">Sordaria macrospora</name>
    <dbReference type="NCBI Taxonomy" id="5147"/>
    <lineage>
        <taxon>Eukaryota</taxon>
        <taxon>Fungi</taxon>
        <taxon>Dikarya</taxon>
        <taxon>Ascomycota</taxon>
        <taxon>Pezizomycotina</taxon>
        <taxon>Sordariomycetes</taxon>
        <taxon>Sordariomycetidae</taxon>
        <taxon>Sordariales</taxon>
        <taxon>Sordariaceae</taxon>
        <taxon>Sordaria</taxon>
    </lineage>
</organism>
<feature type="domain" description="BTB" evidence="5">
    <location>
        <begin position="361"/>
        <end position="419"/>
    </location>
</feature>
<comment type="caution">
    <text evidence="6">The sequence shown here is derived from an EMBL/GenBank/DDBJ whole genome shotgun (WGS) entry which is preliminary data.</text>
</comment>
<dbReference type="InterPro" id="IPR036770">
    <property type="entry name" value="Ankyrin_rpt-contain_sf"/>
</dbReference>
<dbReference type="Proteomes" id="UP000433876">
    <property type="component" value="Unassembled WGS sequence"/>
</dbReference>
<feature type="region of interest" description="Disordered" evidence="4">
    <location>
        <begin position="464"/>
        <end position="490"/>
    </location>
</feature>
<dbReference type="Gene3D" id="3.30.710.10">
    <property type="entry name" value="Potassium Channel Kv1.1, Chain A"/>
    <property type="match status" value="2"/>
</dbReference>
<dbReference type="InterPro" id="IPR000210">
    <property type="entry name" value="BTB/POZ_dom"/>
</dbReference>
<dbReference type="PROSITE" id="PS50088">
    <property type="entry name" value="ANK_REPEAT"/>
    <property type="match status" value="1"/>
</dbReference>
<dbReference type="GO" id="GO:0000151">
    <property type="term" value="C:ubiquitin ligase complex"/>
    <property type="evidence" value="ECO:0007669"/>
    <property type="project" value="TreeGrafter"/>
</dbReference>
<dbReference type="InterPro" id="IPR044515">
    <property type="entry name" value="ABTB1"/>
</dbReference>
<evidence type="ECO:0000256" key="2">
    <source>
        <dbReference type="ARBA" id="ARBA00023043"/>
    </source>
</evidence>
<dbReference type="VEuPathDB" id="FungiDB:SMAC_02907"/>
<dbReference type="Pfam" id="PF00651">
    <property type="entry name" value="BTB"/>
    <property type="match status" value="2"/>
</dbReference>
<dbReference type="GO" id="GO:0005737">
    <property type="term" value="C:cytoplasm"/>
    <property type="evidence" value="ECO:0007669"/>
    <property type="project" value="TreeGrafter"/>
</dbReference>
<proteinExistence type="predicted"/>
<dbReference type="FunFam" id="3.30.710.10:FF:000183">
    <property type="entry name" value="Ankyrin repeat and BTB/POZ domain protein"/>
    <property type="match status" value="1"/>
</dbReference>
<feature type="region of interest" description="Disordered" evidence="4">
    <location>
        <begin position="598"/>
        <end position="645"/>
    </location>
</feature>
<evidence type="ECO:0000313" key="7">
    <source>
        <dbReference type="Proteomes" id="UP000433876"/>
    </source>
</evidence>
<sequence length="679" mass="76331">MVLRKDQLELKLKDDEQLIRQGVLRNEHPFDDSPKFHEFIQACRRGDLKHCQELISGGVNINGKDKYDYTPLIIASLCGHYELVQLLLESGALADPDSFERERAVYNALNNKIRNLLLSYDYTKSADPLQAWSSHITSLLAREIPKTTDITLLTASESFQLHKFILSSRSPYFREKFAEAPETATWKLPNSIPVEAFRVVIRYLYLAELPRDIVGPQSKATEEEVFKGIDRLCKQLEIAHLWEAVLSTTDRRLARQRHQDEVQRAQAQVAAYFRDTVLKHKFTVDTRRVGDVKWPRDNAISANCLLRADEYDEEEETAVEPMEGFTISSNGIGIPIGPTAALNSINGVSNGKKKPRRSVVFPVHKAFLIRSPYFATMFSSEFMEAKETEHLHVIKMDCLPEVLEIILEFLYTEKSDCPLELALDLLYAADMLLLDKLKTKAAVAISTLGSGTSNALVDRTHGGAAEELQSPPSATSVSTPSNGLTEADGQPVEVEPINVYDVIHAAWDLKVQRLEDFAARYLASRLEDYIDEEEFAELIQESASRLKRREETDTIELLDDIRYYLGERFRFRFEGDGIEEMLNEEGEIDAAQVEGLAAEAEDGEIRPEQPSDGHREPEGEDEGRSTERDAQEGGGGGGGGGVRTLDGKLVEDEFVSDAVNYHILLEKIDKLLDRLKLGA</sequence>
<evidence type="ECO:0000313" key="6">
    <source>
        <dbReference type="EMBL" id="KAA8634678.1"/>
    </source>
</evidence>